<organism evidence="1 2">
    <name type="scientific">Niabella drilacis (strain DSM 25811 / CCM 8410 / CCUG 62505 / LMG 26954 / E90)</name>
    <dbReference type="NCBI Taxonomy" id="1285928"/>
    <lineage>
        <taxon>Bacteria</taxon>
        <taxon>Pseudomonadati</taxon>
        <taxon>Bacteroidota</taxon>
        <taxon>Chitinophagia</taxon>
        <taxon>Chitinophagales</taxon>
        <taxon>Chitinophagaceae</taxon>
        <taxon>Niabella</taxon>
    </lineage>
</organism>
<keyword evidence="2" id="KW-1185">Reference proteome</keyword>
<evidence type="ECO:0000313" key="2">
    <source>
        <dbReference type="Proteomes" id="UP000198757"/>
    </source>
</evidence>
<gene>
    <name evidence="1" type="ORF">SAMN04487894_109159</name>
</gene>
<reference evidence="2" key="1">
    <citation type="submission" date="2016-10" db="EMBL/GenBank/DDBJ databases">
        <authorList>
            <person name="Varghese N."/>
            <person name="Submissions S."/>
        </authorList>
    </citation>
    <scope>NUCLEOTIDE SEQUENCE [LARGE SCALE GENOMIC DNA]</scope>
    <source>
        <strain evidence="2">DSM 25811 / CCM 8410 / LMG 26954 / E90</strain>
    </source>
</reference>
<dbReference type="Proteomes" id="UP000198757">
    <property type="component" value="Unassembled WGS sequence"/>
</dbReference>
<dbReference type="STRING" id="1285928.SAMN04487894_109159"/>
<sequence>MIQPGKKASLMMILDGDFGIDRPYDKSDVKTGGELIMNRDHFY</sequence>
<proteinExistence type="predicted"/>
<dbReference type="EMBL" id="FMZO01000009">
    <property type="protein sequence ID" value="SDD47370.1"/>
    <property type="molecule type" value="Genomic_DNA"/>
</dbReference>
<name>A0A1G6V180_NIADE</name>
<evidence type="ECO:0000313" key="1">
    <source>
        <dbReference type="EMBL" id="SDD47370.1"/>
    </source>
</evidence>
<dbReference type="AlphaFoldDB" id="A0A1G6V180"/>
<protein>
    <submittedName>
        <fullName evidence="1">Uncharacterized protein</fullName>
    </submittedName>
</protein>
<accession>A0A1G6V180</accession>